<dbReference type="SUPFAM" id="SSF103025">
    <property type="entry name" value="Folate-binding domain"/>
    <property type="match status" value="1"/>
</dbReference>
<proteinExistence type="inferred from homology"/>
<dbReference type="Proteomes" id="UP000250572">
    <property type="component" value="Unassembled WGS sequence"/>
</dbReference>
<dbReference type="GO" id="GO:0005739">
    <property type="term" value="C:mitochondrion"/>
    <property type="evidence" value="ECO:0007669"/>
    <property type="project" value="TreeGrafter"/>
</dbReference>
<dbReference type="InterPro" id="IPR013977">
    <property type="entry name" value="GcvT_C"/>
</dbReference>
<dbReference type="Gene3D" id="3.30.1360.120">
    <property type="entry name" value="Probable tRNA modification gtpase trme, domain 1"/>
    <property type="match status" value="1"/>
</dbReference>
<gene>
    <name evidence="5" type="ORF">CCH79_00001167</name>
</gene>
<dbReference type="AlphaFoldDB" id="A0A315VTF5"/>
<evidence type="ECO:0000259" key="4">
    <source>
        <dbReference type="Pfam" id="PF08669"/>
    </source>
</evidence>
<organism evidence="5 6">
    <name type="scientific">Gambusia affinis</name>
    <name type="common">Western mosquitofish</name>
    <name type="synonym">Heterandria affinis</name>
    <dbReference type="NCBI Taxonomy" id="33528"/>
    <lineage>
        <taxon>Eukaryota</taxon>
        <taxon>Metazoa</taxon>
        <taxon>Chordata</taxon>
        <taxon>Craniata</taxon>
        <taxon>Vertebrata</taxon>
        <taxon>Euteleostomi</taxon>
        <taxon>Actinopterygii</taxon>
        <taxon>Neopterygii</taxon>
        <taxon>Teleostei</taxon>
        <taxon>Neoteleostei</taxon>
        <taxon>Acanthomorphata</taxon>
        <taxon>Ovalentaria</taxon>
        <taxon>Atherinomorphae</taxon>
        <taxon>Cyprinodontiformes</taxon>
        <taxon>Poeciliidae</taxon>
        <taxon>Poeciliinae</taxon>
        <taxon>Gambusia</taxon>
    </lineage>
</organism>
<comment type="similarity">
    <text evidence="1">Belongs to the GcvT family.</text>
</comment>
<dbReference type="PANTHER" id="PTHR43757">
    <property type="entry name" value="AMINOMETHYLTRANSFERASE"/>
    <property type="match status" value="1"/>
</dbReference>
<dbReference type="InterPro" id="IPR028896">
    <property type="entry name" value="GcvT/YgfZ/DmdA"/>
</dbReference>
<dbReference type="PIRSF" id="PIRSF006487">
    <property type="entry name" value="GcvT"/>
    <property type="match status" value="1"/>
</dbReference>
<dbReference type="InterPro" id="IPR006222">
    <property type="entry name" value="GCVT_N"/>
</dbReference>
<protein>
    <recommendedName>
        <fullName evidence="7">Aminomethyltransferase folate-binding domain-containing protein</fullName>
    </recommendedName>
</protein>
<dbReference type="InterPro" id="IPR027266">
    <property type="entry name" value="TrmE/GcvT-like"/>
</dbReference>
<dbReference type="SUPFAM" id="SSF101790">
    <property type="entry name" value="Aminomethyltransferase beta-barrel domain"/>
    <property type="match status" value="1"/>
</dbReference>
<accession>A0A315VTF5</accession>
<dbReference type="Gene3D" id="3.30.70.1400">
    <property type="entry name" value="Aminomethyltransferase beta-barrel domains"/>
    <property type="match status" value="1"/>
</dbReference>
<dbReference type="Gene3D" id="2.40.30.110">
    <property type="entry name" value="Aminomethyltransferase beta-barrel domains"/>
    <property type="match status" value="1"/>
</dbReference>
<evidence type="ECO:0000256" key="1">
    <source>
        <dbReference type="ARBA" id="ARBA00008609"/>
    </source>
</evidence>
<keyword evidence="6" id="KW-1185">Reference proteome</keyword>
<evidence type="ECO:0000313" key="6">
    <source>
        <dbReference type="Proteomes" id="UP000250572"/>
    </source>
</evidence>
<evidence type="ECO:0008006" key="7">
    <source>
        <dbReference type="Google" id="ProtNLM"/>
    </source>
</evidence>
<reference evidence="5 6" key="1">
    <citation type="journal article" date="2018" name="G3 (Bethesda)">
        <title>A High-Quality Reference Genome for the Invasive Mosquitofish Gambusia affinis Using a Chicago Library.</title>
        <authorList>
            <person name="Hoffberg S.L."/>
            <person name="Troendle N.J."/>
            <person name="Glenn T.C."/>
            <person name="Mahmud O."/>
            <person name="Louha S."/>
            <person name="Chalopin D."/>
            <person name="Bennetzen J.L."/>
            <person name="Mauricio R."/>
        </authorList>
    </citation>
    <scope>NUCLEOTIDE SEQUENCE [LARGE SCALE GENOMIC DNA]</scope>
    <source>
        <strain evidence="5">NE01/NJP1002.9</strain>
        <tissue evidence="5">Muscle</tissue>
    </source>
</reference>
<comment type="caution">
    <text evidence="5">The sequence shown here is derived from an EMBL/GenBank/DDBJ whole genome shotgun (WGS) entry which is preliminary data.</text>
</comment>
<evidence type="ECO:0000256" key="2">
    <source>
        <dbReference type="PIRSR" id="PIRSR006487-1"/>
    </source>
</evidence>
<evidence type="ECO:0000259" key="3">
    <source>
        <dbReference type="Pfam" id="PF01571"/>
    </source>
</evidence>
<dbReference type="EMBL" id="NHOQ01001156">
    <property type="protein sequence ID" value="PWA26834.1"/>
    <property type="molecule type" value="Genomic_DNA"/>
</dbReference>
<feature type="domain" description="GCVT N-terminal" evidence="3">
    <location>
        <begin position="6"/>
        <end position="195"/>
    </location>
</feature>
<name>A0A315VTF5_GAMAF</name>
<feature type="domain" description="Aminomethyltransferase C-terminal" evidence="4">
    <location>
        <begin position="215"/>
        <end position="293"/>
    </location>
</feature>
<sequence>MYHLSQVGQTNISHMLTPAGRVFAEVTITQLTPGEFLLVTGSGSELHDLRWMEAEAAEGGYDVDIRSVTDDVGVLGIAGPNSRKVLQKLTDEDMSDGGFKFLHCKNIQLAGVPVRAIRISYTGELGWELYMDQKSLAAVYQAMMAAGKDEGIGNFGTYAMASLRLEKGFRGWGAEMNCDTNPLEAGLDHFIKLNKAADFIGKAALQEVKAKGLKRKLSYLSVRTDDVDPEGNETIWLNDKVVGNTTSGAYSYSSQQSLAFGYLPLELCSVGQQVEVELLGKKFPATVIQEPLVLTEPMRTRLAKKAKAKA</sequence>
<evidence type="ECO:0000313" key="5">
    <source>
        <dbReference type="EMBL" id="PWA26834.1"/>
    </source>
</evidence>
<dbReference type="Pfam" id="PF08669">
    <property type="entry name" value="GCV_T_C"/>
    <property type="match status" value="1"/>
</dbReference>
<dbReference type="Pfam" id="PF01571">
    <property type="entry name" value="GCV_T"/>
    <property type="match status" value="1"/>
</dbReference>
<dbReference type="PANTHER" id="PTHR43757:SF2">
    <property type="entry name" value="AMINOMETHYLTRANSFERASE, MITOCHONDRIAL"/>
    <property type="match status" value="1"/>
</dbReference>
<dbReference type="InterPro" id="IPR029043">
    <property type="entry name" value="GcvT/YgfZ_C"/>
</dbReference>
<feature type="binding site" evidence="2">
    <location>
        <position position="128"/>
    </location>
    <ligand>
        <name>substrate</name>
    </ligand>
</feature>